<keyword evidence="6" id="KW-0100">Branched-chain amino acid biosynthesis</keyword>
<dbReference type="SUPFAM" id="SSF110921">
    <property type="entry name" value="2-isopropylmalate synthase LeuA, allosteric (dimerisation) domain"/>
    <property type="match status" value="1"/>
</dbReference>
<sequence>MANRVVEIYDVTLRDGTQGENVSFSIHDKLRISERLDDLGVHYIEGGWPGSNKRDEGYFEEAKKLKLKKAKIAAFGSTRRAKKSCDEDENIQALLQAETPVVTIVGKSWDFHVTEALKISLEENTKLVYDSIEYLKERVGKVFFDAEHFFDGYKRNSEYSLGVLKAALDAGVDTLVLCDTNGGSLPWEIEEIIKQVNKKLDNPSIGIHTHNDSEVGVANTIYAVRGGASQVQGTMNGYGERCGNANLCSIISNMKLKMGIDCLTDEEITKLYDVSHFIHELTNLPPLKQGAYVGESAFAHKGGIHVSAVMKNPETYEHISPETVGNHRRVLISDLSGRSNILYKAQELGIDIDPKDEKIFDVLNDLKTMENNGYEFEGADASFELLVRKALGIYKKHFYIKSAKTLVEKKSENEETVSEATVEVEVDGVNEKTSATGNGPVNAIDGALRKALENFFPTLKEVKLIDYRVRVVSNKKGTDSVVRVLVESGDGHDNWSTVGVSENIVEASWKALADSIDYKLLKESLKETTN</sequence>
<feature type="domain" description="Pyruvate carboxyltransferase" evidence="10">
    <location>
        <begin position="6"/>
        <end position="272"/>
    </location>
</feature>
<dbReference type="GO" id="GO:0043714">
    <property type="term" value="F:(R)-citramalate synthase activity"/>
    <property type="evidence" value="ECO:0007669"/>
    <property type="project" value="UniProtKB-UniRule"/>
</dbReference>
<dbReference type="GO" id="GO:0009097">
    <property type="term" value="P:isoleucine biosynthetic process"/>
    <property type="evidence" value="ECO:0007669"/>
    <property type="project" value="UniProtKB-UniRule"/>
</dbReference>
<dbReference type="PROSITE" id="PS50991">
    <property type="entry name" value="PYR_CT"/>
    <property type="match status" value="1"/>
</dbReference>
<reference evidence="11" key="1">
    <citation type="submission" date="2011-11" db="EMBL/GenBank/DDBJ databases">
        <title>Construction and analysis of a metagenome of deep-sea sediment.</title>
        <authorList>
            <person name="Huo Y.-Y."/>
            <person name="Cheng H."/>
            <person name="Wu M."/>
        </authorList>
    </citation>
    <scope>NUCLEOTIDE SEQUENCE</scope>
</reference>
<evidence type="ECO:0000256" key="4">
    <source>
        <dbReference type="ARBA" id="ARBA00022624"/>
    </source>
</evidence>
<comment type="catalytic activity">
    <reaction evidence="7">
        <text>pyruvate + acetyl-CoA + H2O = (3R)-citramalate + CoA + H(+)</text>
        <dbReference type="Rhea" id="RHEA:19045"/>
        <dbReference type="ChEBI" id="CHEBI:15361"/>
        <dbReference type="ChEBI" id="CHEBI:15377"/>
        <dbReference type="ChEBI" id="CHEBI:15378"/>
        <dbReference type="ChEBI" id="CHEBI:30934"/>
        <dbReference type="ChEBI" id="CHEBI:57287"/>
        <dbReference type="ChEBI" id="CHEBI:57288"/>
        <dbReference type="EC" id="2.3.3.21"/>
    </reaction>
</comment>
<evidence type="ECO:0000256" key="2">
    <source>
        <dbReference type="ARBA" id="ARBA00006154"/>
    </source>
</evidence>
<evidence type="ECO:0000256" key="6">
    <source>
        <dbReference type="ARBA" id="ARBA00023304"/>
    </source>
</evidence>
<dbReference type="UniPathway" id="UPA00047">
    <property type="reaction ID" value="UER00066"/>
</dbReference>
<dbReference type="InterPro" id="IPR005675">
    <property type="entry name" value="Citramal_synthase"/>
</dbReference>
<accession>H9BX07</accession>
<evidence type="ECO:0000313" key="11">
    <source>
        <dbReference type="EMBL" id="AFD03329.1"/>
    </source>
</evidence>
<evidence type="ECO:0000256" key="3">
    <source>
        <dbReference type="ARBA" id="ARBA00022605"/>
    </source>
</evidence>
<dbReference type="PROSITE" id="PS00815">
    <property type="entry name" value="AIPM_HOMOCIT_SYNTH_1"/>
    <property type="match status" value="1"/>
</dbReference>
<evidence type="ECO:0000256" key="8">
    <source>
        <dbReference type="NCBIfam" id="TIGR00977"/>
    </source>
</evidence>
<dbReference type="InterPro" id="IPR000891">
    <property type="entry name" value="PYR_CT"/>
</dbReference>
<keyword evidence="3" id="KW-0028">Amino-acid biosynthesis</keyword>
<dbReference type="GO" id="GO:0003852">
    <property type="term" value="F:2-isopropylmalate synthase activity"/>
    <property type="evidence" value="ECO:0007669"/>
    <property type="project" value="InterPro"/>
</dbReference>
<dbReference type="InterPro" id="IPR002034">
    <property type="entry name" value="AIPM/Hcit_synth_CS"/>
</dbReference>
<dbReference type="Pfam" id="PF08502">
    <property type="entry name" value="LeuA_dimer"/>
    <property type="match status" value="1"/>
</dbReference>
<name>H9BX07_9BACT</name>
<dbReference type="InterPro" id="IPR013785">
    <property type="entry name" value="Aldolase_TIM"/>
</dbReference>
<dbReference type="InterPro" id="IPR013709">
    <property type="entry name" value="2-isopropylmalate_synth_dimer"/>
</dbReference>
<dbReference type="Gene3D" id="3.20.20.70">
    <property type="entry name" value="Aldolase class I"/>
    <property type="match status" value="1"/>
</dbReference>
<dbReference type="CDD" id="cd07941">
    <property type="entry name" value="DRE_TIM_LeuA3"/>
    <property type="match status" value="1"/>
</dbReference>
<comment type="pathway">
    <text evidence="1">Amino-acid biosynthesis; L-isoleucine biosynthesis; 2-oxobutanoate from pyruvate: step 1/3.</text>
</comment>
<proteinExistence type="inferred from homology"/>
<dbReference type="Gene3D" id="1.10.238.260">
    <property type="match status" value="1"/>
</dbReference>
<dbReference type="GO" id="GO:0009098">
    <property type="term" value="P:L-leucine biosynthetic process"/>
    <property type="evidence" value="ECO:0007669"/>
    <property type="project" value="InterPro"/>
</dbReference>
<evidence type="ECO:0000259" key="10">
    <source>
        <dbReference type="PROSITE" id="PS50991"/>
    </source>
</evidence>
<dbReference type="Pfam" id="PF22617">
    <property type="entry name" value="HCS_D2"/>
    <property type="match status" value="1"/>
</dbReference>
<dbReference type="SUPFAM" id="SSF51569">
    <property type="entry name" value="Aldolase"/>
    <property type="match status" value="1"/>
</dbReference>
<dbReference type="Gene3D" id="3.30.160.270">
    <property type="match status" value="1"/>
</dbReference>
<evidence type="ECO:0000256" key="1">
    <source>
        <dbReference type="ARBA" id="ARBA00004743"/>
    </source>
</evidence>
<evidence type="ECO:0000256" key="7">
    <source>
        <dbReference type="ARBA" id="ARBA00048263"/>
    </source>
</evidence>
<dbReference type="EC" id="2.3.3.21" evidence="8"/>
<dbReference type="InterPro" id="IPR036230">
    <property type="entry name" value="LeuA_allosteric_dom_sf"/>
</dbReference>
<keyword evidence="5 9" id="KW-0808">Transferase</keyword>
<dbReference type="PANTHER" id="PTHR43538">
    <property type="entry name" value="ALPHA-IPM SYNTHASE/HOMOCITRATE SYNTHASE"/>
    <property type="match status" value="1"/>
</dbReference>
<dbReference type="InterPro" id="IPR054691">
    <property type="entry name" value="LeuA/HCS_post-cat"/>
</dbReference>
<evidence type="ECO:0000256" key="5">
    <source>
        <dbReference type="ARBA" id="ARBA00022679"/>
    </source>
</evidence>
<dbReference type="NCBIfam" id="TIGR00977">
    <property type="entry name" value="citramal_synth"/>
    <property type="match status" value="1"/>
</dbReference>
<dbReference type="EMBL" id="JQ085822">
    <property type="protein sequence ID" value="AFD03329.1"/>
    <property type="molecule type" value="Genomic_DNA"/>
</dbReference>
<dbReference type="AlphaFoldDB" id="H9BX07"/>
<dbReference type="PANTHER" id="PTHR43538:SF1">
    <property type="entry name" value="(R)-CITRAMALATE SYNTHASE"/>
    <property type="match status" value="1"/>
</dbReference>
<evidence type="ECO:0000256" key="9">
    <source>
        <dbReference type="RuleBase" id="RU003523"/>
    </source>
</evidence>
<comment type="similarity">
    <text evidence="2 9">Belongs to the alpha-IPM synthase/homocitrate synthase family.</text>
</comment>
<dbReference type="SMART" id="SM00917">
    <property type="entry name" value="LeuA_dimer"/>
    <property type="match status" value="1"/>
</dbReference>
<protein>
    <recommendedName>
        <fullName evidence="8">Citramalate synthase</fullName>
        <ecNumber evidence="8">2.3.3.21</ecNumber>
    </recommendedName>
</protein>
<organism evidence="11">
    <name type="scientific">uncultured bacterium W5-15b</name>
    <dbReference type="NCBI Taxonomy" id="1130997"/>
    <lineage>
        <taxon>Bacteria</taxon>
        <taxon>environmental samples</taxon>
    </lineage>
</organism>
<keyword evidence="4" id="KW-0412">Isoleucine biosynthesis</keyword>
<dbReference type="Pfam" id="PF00682">
    <property type="entry name" value="HMGL-like"/>
    <property type="match status" value="1"/>
</dbReference>